<comment type="cofactor">
    <cofactor evidence="1 7">
        <name>Mg(2+)</name>
        <dbReference type="ChEBI" id="CHEBI:18420"/>
    </cofactor>
</comment>
<dbReference type="RefSeq" id="WP_065135861.1">
    <property type="nucleotide sequence ID" value="NZ_MAEM01000416.1"/>
</dbReference>
<gene>
    <name evidence="7" type="primary">vapC</name>
    <name evidence="9" type="ORF">A9W98_28500</name>
</gene>
<dbReference type="OrthoDB" id="32665at2"/>
<keyword evidence="3 7" id="KW-0540">Nuclease</keyword>
<keyword evidence="6 7" id="KW-0460">Magnesium</keyword>
<dbReference type="GO" id="GO:0016787">
    <property type="term" value="F:hydrolase activity"/>
    <property type="evidence" value="ECO:0007669"/>
    <property type="project" value="UniProtKB-KW"/>
</dbReference>
<evidence type="ECO:0000256" key="5">
    <source>
        <dbReference type="ARBA" id="ARBA00022801"/>
    </source>
</evidence>
<feature type="domain" description="PIN" evidence="8">
    <location>
        <begin position="2"/>
        <end position="127"/>
    </location>
</feature>
<dbReference type="GO" id="GO:0000287">
    <property type="term" value="F:magnesium ion binding"/>
    <property type="evidence" value="ECO:0007669"/>
    <property type="project" value="UniProtKB-UniRule"/>
</dbReference>
<comment type="similarity">
    <text evidence="7">Belongs to the PINc/VapC protein family.</text>
</comment>
<dbReference type="HAMAP" id="MF_00265">
    <property type="entry name" value="VapC_Nob1"/>
    <property type="match status" value="1"/>
</dbReference>
<organism evidence="9 10">
    <name type="scientific">Mycobacterium gordonae</name>
    <dbReference type="NCBI Taxonomy" id="1778"/>
    <lineage>
        <taxon>Bacteria</taxon>
        <taxon>Bacillati</taxon>
        <taxon>Actinomycetota</taxon>
        <taxon>Actinomycetes</taxon>
        <taxon>Mycobacteriales</taxon>
        <taxon>Mycobacteriaceae</taxon>
        <taxon>Mycobacterium</taxon>
    </lineage>
</organism>
<evidence type="ECO:0000256" key="2">
    <source>
        <dbReference type="ARBA" id="ARBA00022649"/>
    </source>
</evidence>
<protein>
    <recommendedName>
        <fullName evidence="7">Ribonuclease VapC</fullName>
        <shortName evidence="7">RNase VapC</shortName>
        <ecNumber evidence="7">3.1.-.-</ecNumber>
    </recommendedName>
    <alternativeName>
        <fullName evidence="7">Toxin VapC</fullName>
    </alternativeName>
</protein>
<sequence>MILVDTNVIVALADRSDTAHELCRRWLEEQTDELALPITVLAEACYLIDRFGGPIAEAQFLDSVGSEPARQFRPVDLTDADLRRMSELVRQYADRRLGGTDASLVAVAERLGITTIATVNRRDFDNVRPRHVPAFTIVPT</sequence>
<dbReference type="AlphaFoldDB" id="A0A1A6BBW4"/>
<keyword evidence="5 7" id="KW-0378">Hydrolase</keyword>
<dbReference type="GO" id="GO:0016075">
    <property type="term" value="P:rRNA catabolic process"/>
    <property type="evidence" value="ECO:0007669"/>
    <property type="project" value="TreeGrafter"/>
</dbReference>
<dbReference type="Gene3D" id="3.40.50.1010">
    <property type="entry name" value="5'-nuclease"/>
    <property type="match status" value="1"/>
</dbReference>
<evidence type="ECO:0000259" key="8">
    <source>
        <dbReference type="Pfam" id="PF01850"/>
    </source>
</evidence>
<evidence type="ECO:0000313" key="9">
    <source>
        <dbReference type="EMBL" id="OBR99799.1"/>
    </source>
</evidence>
<evidence type="ECO:0000256" key="1">
    <source>
        <dbReference type="ARBA" id="ARBA00001946"/>
    </source>
</evidence>
<accession>A0A1A6BBW4</accession>
<keyword evidence="2 7" id="KW-1277">Toxin-antitoxin system</keyword>
<proteinExistence type="inferred from homology"/>
<reference evidence="9 10" key="1">
    <citation type="submission" date="2016-06" db="EMBL/GenBank/DDBJ databases">
        <authorList>
            <person name="Kjaerup R.B."/>
            <person name="Dalgaard T.S."/>
            <person name="Juul-Madsen H.R."/>
        </authorList>
    </citation>
    <scope>NUCLEOTIDE SEQUENCE [LARGE SCALE GENOMIC DNA]</scope>
    <source>
        <strain evidence="9 10">1245752.6</strain>
    </source>
</reference>
<evidence type="ECO:0000256" key="4">
    <source>
        <dbReference type="ARBA" id="ARBA00022723"/>
    </source>
</evidence>
<name>A0A1A6BBW4_MYCGO</name>
<dbReference type="SUPFAM" id="SSF88723">
    <property type="entry name" value="PIN domain-like"/>
    <property type="match status" value="1"/>
</dbReference>
<dbReference type="InterPro" id="IPR039018">
    <property type="entry name" value="VapC20-like"/>
</dbReference>
<evidence type="ECO:0000256" key="6">
    <source>
        <dbReference type="ARBA" id="ARBA00022842"/>
    </source>
</evidence>
<dbReference type="EMBL" id="MAEM01000416">
    <property type="protein sequence ID" value="OBR99799.1"/>
    <property type="molecule type" value="Genomic_DNA"/>
</dbReference>
<dbReference type="InterPro" id="IPR022907">
    <property type="entry name" value="VapC_family"/>
</dbReference>
<comment type="function">
    <text evidence="7">Toxic component of a toxin-antitoxin (TA) system. An RNase.</text>
</comment>
<dbReference type="Proteomes" id="UP000093757">
    <property type="component" value="Unassembled WGS sequence"/>
</dbReference>
<evidence type="ECO:0000313" key="10">
    <source>
        <dbReference type="Proteomes" id="UP000093757"/>
    </source>
</evidence>
<dbReference type="PANTHER" id="PTHR42188">
    <property type="entry name" value="23S RRNA-SPECIFIC ENDONUCLEASE VAPC20"/>
    <property type="match status" value="1"/>
</dbReference>
<dbReference type="GO" id="GO:0004521">
    <property type="term" value="F:RNA endonuclease activity"/>
    <property type="evidence" value="ECO:0007669"/>
    <property type="project" value="InterPro"/>
</dbReference>
<evidence type="ECO:0000256" key="7">
    <source>
        <dbReference type="HAMAP-Rule" id="MF_00265"/>
    </source>
</evidence>
<dbReference type="InterPro" id="IPR029060">
    <property type="entry name" value="PIN-like_dom_sf"/>
</dbReference>
<feature type="binding site" evidence="7">
    <location>
        <position position="101"/>
    </location>
    <ligand>
        <name>Mg(2+)</name>
        <dbReference type="ChEBI" id="CHEBI:18420"/>
    </ligand>
</feature>
<evidence type="ECO:0000256" key="3">
    <source>
        <dbReference type="ARBA" id="ARBA00022722"/>
    </source>
</evidence>
<dbReference type="InterPro" id="IPR002716">
    <property type="entry name" value="PIN_dom"/>
</dbReference>
<keyword evidence="7" id="KW-0800">Toxin</keyword>
<comment type="caution">
    <text evidence="9">The sequence shown here is derived from an EMBL/GenBank/DDBJ whole genome shotgun (WGS) entry which is preliminary data.</text>
</comment>
<keyword evidence="4 7" id="KW-0479">Metal-binding</keyword>
<dbReference type="EC" id="3.1.-.-" evidence="7"/>
<feature type="binding site" evidence="7">
    <location>
        <position position="5"/>
    </location>
    <ligand>
        <name>Mg(2+)</name>
        <dbReference type="ChEBI" id="CHEBI:18420"/>
    </ligand>
</feature>
<dbReference type="Pfam" id="PF01850">
    <property type="entry name" value="PIN"/>
    <property type="match status" value="1"/>
</dbReference>
<dbReference type="GO" id="GO:0090729">
    <property type="term" value="F:toxin activity"/>
    <property type="evidence" value="ECO:0007669"/>
    <property type="project" value="UniProtKB-KW"/>
</dbReference>
<dbReference type="PANTHER" id="PTHR42188:SF1">
    <property type="entry name" value="23S RRNA-SPECIFIC ENDONUCLEASE VAPC20"/>
    <property type="match status" value="1"/>
</dbReference>